<organism evidence="1 2">
    <name type="scientific">Diversispora eburnea</name>
    <dbReference type="NCBI Taxonomy" id="1213867"/>
    <lineage>
        <taxon>Eukaryota</taxon>
        <taxon>Fungi</taxon>
        <taxon>Fungi incertae sedis</taxon>
        <taxon>Mucoromycota</taxon>
        <taxon>Glomeromycotina</taxon>
        <taxon>Glomeromycetes</taxon>
        <taxon>Diversisporales</taxon>
        <taxon>Diversisporaceae</taxon>
        <taxon>Diversispora</taxon>
    </lineage>
</organism>
<keyword evidence="2" id="KW-1185">Reference proteome</keyword>
<dbReference type="EMBL" id="CAJVPK010000115">
    <property type="protein sequence ID" value="CAG8452020.1"/>
    <property type="molecule type" value="Genomic_DNA"/>
</dbReference>
<gene>
    <name evidence="1" type="ORF">DEBURN_LOCUS2194</name>
</gene>
<evidence type="ECO:0000313" key="1">
    <source>
        <dbReference type="EMBL" id="CAG8452020.1"/>
    </source>
</evidence>
<dbReference type="OrthoDB" id="2351813at2759"/>
<evidence type="ECO:0000313" key="2">
    <source>
        <dbReference type="Proteomes" id="UP000789706"/>
    </source>
</evidence>
<sequence>MTYWEVREKLYKLYFDQDEEEDEASEGQFGELPNTIETVPWNKDLENRLCQLYVRDDVVDIFWCRNIPTDKKTLSVYVVTRNLSRLEYTEEATKGQVIHFIPEEKGFLNTEIPPQRAYDPLPTQNKFPQDLQKAFDEALNNELGSSFREVNYKLVGMSTGCKRTKEIREYPVDVVEACVATPYGFGASYCQAYKGDVKLGRSSHDDLDERKRLLVEIALDDEMYKEESEMRQKDFGVDSAFCIFTNKNQKLCPNKFSVSPECFEKEKLPENICLNGFYTYENFDNIDEIEVFKVERETGLSCVKFVPISSANCIDLRDLDFTNKCIEFAAETHGEIPTYNIITDKEHFVRYMKTPTFQNCQKCYPTVWLDWQLIFSFRTRDFEPGDSGASVVDRKGKALENSKYAIASPYFAVFEALDVEPVET</sequence>
<accession>A0A9N8YX35</accession>
<comment type="caution">
    <text evidence="1">The sequence shown here is derived from an EMBL/GenBank/DDBJ whole genome shotgun (WGS) entry which is preliminary data.</text>
</comment>
<name>A0A9N8YX35_9GLOM</name>
<proteinExistence type="predicted"/>
<reference evidence="1" key="1">
    <citation type="submission" date="2021-06" db="EMBL/GenBank/DDBJ databases">
        <authorList>
            <person name="Kallberg Y."/>
            <person name="Tangrot J."/>
            <person name="Rosling A."/>
        </authorList>
    </citation>
    <scope>NUCLEOTIDE SEQUENCE</scope>
    <source>
        <strain evidence="1">AZ414A</strain>
    </source>
</reference>
<dbReference type="AlphaFoldDB" id="A0A9N8YX35"/>
<protein>
    <submittedName>
        <fullName evidence="1">8158_t:CDS:1</fullName>
    </submittedName>
</protein>
<dbReference type="Proteomes" id="UP000789706">
    <property type="component" value="Unassembled WGS sequence"/>
</dbReference>